<evidence type="ECO:0000313" key="2">
    <source>
        <dbReference type="Proteomes" id="UP000030755"/>
    </source>
</evidence>
<reference evidence="1 2" key="1">
    <citation type="journal article" date="2013" name="Curr. Biol.">
        <title>Shared signatures of parasitism and phylogenomics unite Cryptomycota and microsporidia.</title>
        <authorList>
            <person name="James T.Y."/>
            <person name="Pelin A."/>
            <person name="Bonen L."/>
            <person name="Ahrendt S."/>
            <person name="Sain D."/>
            <person name="Corradi N."/>
            <person name="Stajich J.E."/>
        </authorList>
    </citation>
    <scope>NUCLEOTIDE SEQUENCE [LARGE SCALE GENOMIC DNA]</scope>
    <source>
        <strain evidence="1 2">CSF55</strain>
    </source>
</reference>
<proteinExistence type="predicted"/>
<evidence type="ECO:0000313" key="1">
    <source>
        <dbReference type="EMBL" id="EPZ31746.1"/>
    </source>
</evidence>
<dbReference type="AlphaFoldDB" id="A0A075ASQ7"/>
<organism evidence="1 2">
    <name type="scientific">Rozella allomycis (strain CSF55)</name>
    <dbReference type="NCBI Taxonomy" id="988480"/>
    <lineage>
        <taxon>Eukaryota</taxon>
        <taxon>Fungi</taxon>
        <taxon>Fungi incertae sedis</taxon>
        <taxon>Cryptomycota</taxon>
        <taxon>Cryptomycota incertae sedis</taxon>
        <taxon>Rozella</taxon>
    </lineage>
</organism>
<protein>
    <submittedName>
        <fullName evidence="1">Uncharacterized protein</fullName>
    </submittedName>
</protein>
<dbReference type="HOGENOM" id="CLU_1714341_0_0_1"/>
<sequence length="153" mass="17940">MAFKYQNSLLINVIESPEAECIALTIKHLLFHDLPSNEFVQLIEDHDGIEFWVTILRTRVGHATLKIVSEIILRYAYATAKFIRGLELSDKCLFVFLQYLDKFSLHYLLSLWAFEKRNYIEALSKILEPEFSKEGIPIDEYLSIMPFCFFKIP</sequence>
<keyword evidence="2" id="KW-1185">Reference proteome</keyword>
<name>A0A075ASQ7_ROZAC</name>
<accession>A0A075ASQ7</accession>
<dbReference type="EMBL" id="KE561209">
    <property type="protein sequence ID" value="EPZ31746.1"/>
    <property type="molecule type" value="Genomic_DNA"/>
</dbReference>
<gene>
    <name evidence="1" type="ORF">O9G_000225</name>
</gene>
<dbReference type="Proteomes" id="UP000030755">
    <property type="component" value="Unassembled WGS sequence"/>
</dbReference>